<dbReference type="GeneID" id="42005288"/>
<dbReference type="Pfam" id="PF00076">
    <property type="entry name" value="RRM_1"/>
    <property type="match status" value="1"/>
</dbReference>
<organism evidence="4 5">
    <name type="scientific">Synchytrium microbalum</name>
    <dbReference type="NCBI Taxonomy" id="1806994"/>
    <lineage>
        <taxon>Eukaryota</taxon>
        <taxon>Fungi</taxon>
        <taxon>Fungi incertae sedis</taxon>
        <taxon>Chytridiomycota</taxon>
        <taxon>Chytridiomycota incertae sedis</taxon>
        <taxon>Chytridiomycetes</taxon>
        <taxon>Synchytriales</taxon>
        <taxon>Synchytriaceae</taxon>
        <taxon>Synchytrium</taxon>
    </lineage>
</organism>
<dbReference type="STRING" id="1806994.A0A507C603"/>
<dbReference type="OrthoDB" id="439808at2759"/>
<dbReference type="PROSITE" id="PS50102">
    <property type="entry name" value="RRM"/>
    <property type="match status" value="1"/>
</dbReference>
<feature type="compositionally biased region" description="Basic and acidic residues" evidence="2">
    <location>
        <begin position="23"/>
        <end position="32"/>
    </location>
</feature>
<dbReference type="InterPro" id="IPR012677">
    <property type="entry name" value="Nucleotide-bd_a/b_plait_sf"/>
</dbReference>
<reference evidence="4 5" key="1">
    <citation type="journal article" date="2019" name="Sci. Rep.">
        <title>Comparative genomics of chytrid fungi reveal insights into the obligate biotrophic and pathogenic lifestyle of Synchytrium endobioticum.</title>
        <authorList>
            <person name="van de Vossenberg B.T.L.H."/>
            <person name="Warris S."/>
            <person name="Nguyen H.D.T."/>
            <person name="van Gent-Pelzer M.P.E."/>
            <person name="Joly D.L."/>
            <person name="van de Geest H.C."/>
            <person name="Bonants P.J.M."/>
            <person name="Smith D.S."/>
            <person name="Levesque C.A."/>
            <person name="van der Lee T.A.J."/>
        </authorList>
    </citation>
    <scope>NUCLEOTIDE SEQUENCE [LARGE SCALE GENOMIC DNA]</scope>
    <source>
        <strain evidence="4 5">JEL517</strain>
    </source>
</reference>
<evidence type="ECO:0000313" key="5">
    <source>
        <dbReference type="Proteomes" id="UP000319731"/>
    </source>
</evidence>
<evidence type="ECO:0000259" key="3">
    <source>
        <dbReference type="PROSITE" id="PS50102"/>
    </source>
</evidence>
<gene>
    <name evidence="4" type="ORF">SmJEL517_g04063</name>
</gene>
<dbReference type="RefSeq" id="XP_031024034.1">
    <property type="nucleotide sequence ID" value="XM_031169991.1"/>
</dbReference>
<feature type="region of interest" description="Disordered" evidence="2">
    <location>
        <begin position="115"/>
        <end position="225"/>
    </location>
</feature>
<dbReference type="PANTHER" id="PTHR48034">
    <property type="entry name" value="TRANSFORMER-2 SEX-DETERMINING PROTEIN-RELATED"/>
    <property type="match status" value="1"/>
</dbReference>
<dbReference type="EMBL" id="QEAO01000025">
    <property type="protein sequence ID" value="TPX32905.1"/>
    <property type="molecule type" value="Genomic_DNA"/>
</dbReference>
<evidence type="ECO:0000256" key="2">
    <source>
        <dbReference type="SAM" id="MobiDB-lite"/>
    </source>
</evidence>
<dbReference type="InterPro" id="IPR000504">
    <property type="entry name" value="RRM_dom"/>
</dbReference>
<dbReference type="GO" id="GO:0003723">
    <property type="term" value="F:RNA binding"/>
    <property type="evidence" value="ECO:0007669"/>
    <property type="project" value="UniProtKB-UniRule"/>
</dbReference>
<keyword evidence="5" id="KW-1185">Reference proteome</keyword>
<evidence type="ECO:0000313" key="4">
    <source>
        <dbReference type="EMBL" id="TPX32905.1"/>
    </source>
</evidence>
<dbReference type="SUPFAM" id="SSF54928">
    <property type="entry name" value="RNA-binding domain, RBD"/>
    <property type="match status" value="1"/>
</dbReference>
<dbReference type="InterPro" id="IPR050441">
    <property type="entry name" value="RBM"/>
</dbReference>
<evidence type="ECO:0000256" key="1">
    <source>
        <dbReference type="PROSITE-ProRule" id="PRU00176"/>
    </source>
</evidence>
<dbReference type="Gene3D" id="3.30.70.330">
    <property type="match status" value="1"/>
</dbReference>
<protein>
    <recommendedName>
        <fullName evidence="3">RRM domain-containing protein</fullName>
    </recommendedName>
</protein>
<accession>A0A507C603</accession>
<feature type="compositionally biased region" description="Basic and acidic residues" evidence="2">
    <location>
        <begin position="133"/>
        <end position="188"/>
    </location>
</feature>
<dbReference type="Proteomes" id="UP000319731">
    <property type="component" value="Unassembled WGS sequence"/>
</dbReference>
<dbReference type="InterPro" id="IPR035979">
    <property type="entry name" value="RBD_domain_sf"/>
</dbReference>
<sequence>MANDASAETVELPPVPPPPSDKGANRDTRDRNSPSLHVKGVTPETKPEDLREAFTRYGKVKDVYIPKDYYTGRPRGFAFIQYENAEDTETAFNKIDYVTVNGAKLTCQIAAGDRKGPSEMRYRDKGTTSGGGRGDRRDRSPPRRRDRYDDRRGYDDRRDRRGGRYDDRDRDYRDDRGRDRSRERDRYSSRRSSPSPPPRRRASPSPPPRSAPRSRASSRSPRRPE</sequence>
<feature type="region of interest" description="Disordered" evidence="2">
    <location>
        <begin position="1"/>
        <end position="50"/>
    </location>
</feature>
<feature type="domain" description="RRM" evidence="3">
    <location>
        <begin position="34"/>
        <end position="112"/>
    </location>
</feature>
<comment type="caution">
    <text evidence="4">The sequence shown here is derived from an EMBL/GenBank/DDBJ whole genome shotgun (WGS) entry which is preliminary data.</text>
</comment>
<dbReference type="SMART" id="SM00360">
    <property type="entry name" value="RRM"/>
    <property type="match status" value="1"/>
</dbReference>
<dbReference type="AlphaFoldDB" id="A0A507C603"/>
<proteinExistence type="predicted"/>
<keyword evidence="1" id="KW-0694">RNA-binding</keyword>
<feature type="compositionally biased region" description="Basic and acidic residues" evidence="2">
    <location>
        <begin position="115"/>
        <end position="126"/>
    </location>
</feature>
<name>A0A507C603_9FUNG</name>